<evidence type="ECO:0000313" key="3">
    <source>
        <dbReference type="EMBL" id="SVA77867.1"/>
    </source>
</evidence>
<dbReference type="InterPro" id="IPR037066">
    <property type="entry name" value="Plug_dom_sf"/>
</dbReference>
<dbReference type="GO" id="GO:0044718">
    <property type="term" value="P:siderophore transmembrane transport"/>
    <property type="evidence" value="ECO:0007669"/>
    <property type="project" value="TreeGrafter"/>
</dbReference>
<dbReference type="Gene3D" id="2.170.130.10">
    <property type="entry name" value="TonB-dependent receptor, plug domain"/>
    <property type="match status" value="1"/>
</dbReference>
<dbReference type="GO" id="GO:0015344">
    <property type="term" value="F:siderophore uptake transmembrane transporter activity"/>
    <property type="evidence" value="ECO:0007669"/>
    <property type="project" value="TreeGrafter"/>
</dbReference>
<dbReference type="InterPro" id="IPR039426">
    <property type="entry name" value="TonB-dep_rcpt-like"/>
</dbReference>
<dbReference type="SUPFAM" id="SSF56935">
    <property type="entry name" value="Porins"/>
    <property type="match status" value="1"/>
</dbReference>
<feature type="domain" description="TonB-dependent receptor plug" evidence="2">
    <location>
        <begin position="160"/>
        <end position="248"/>
    </location>
</feature>
<proteinExistence type="predicted"/>
<gene>
    <name evidence="3" type="ORF">METZ01_LOCUS130721</name>
</gene>
<feature type="non-terminal residue" evidence="3">
    <location>
        <position position="500"/>
    </location>
</feature>
<keyword evidence="1" id="KW-0732">Signal</keyword>
<dbReference type="Pfam" id="PF07715">
    <property type="entry name" value="Plug"/>
    <property type="match status" value="1"/>
</dbReference>
<dbReference type="Pfam" id="PF13715">
    <property type="entry name" value="CarbopepD_reg_2"/>
    <property type="match status" value="1"/>
</dbReference>
<reference evidence="3" key="1">
    <citation type="submission" date="2018-05" db="EMBL/GenBank/DDBJ databases">
        <authorList>
            <person name="Lanie J.A."/>
            <person name="Ng W.-L."/>
            <person name="Kazmierczak K.M."/>
            <person name="Andrzejewski T.M."/>
            <person name="Davidsen T.M."/>
            <person name="Wayne K.J."/>
            <person name="Tettelin H."/>
            <person name="Glass J.I."/>
            <person name="Rusch D."/>
            <person name="Podicherti R."/>
            <person name="Tsui H.-C.T."/>
            <person name="Winkler M.E."/>
        </authorList>
    </citation>
    <scope>NUCLEOTIDE SEQUENCE</scope>
</reference>
<dbReference type="AlphaFoldDB" id="A0A381YMW9"/>
<dbReference type="GO" id="GO:0009279">
    <property type="term" value="C:cell outer membrane"/>
    <property type="evidence" value="ECO:0007669"/>
    <property type="project" value="TreeGrafter"/>
</dbReference>
<dbReference type="Gene3D" id="2.60.40.1120">
    <property type="entry name" value="Carboxypeptidase-like, regulatory domain"/>
    <property type="match status" value="1"/>
</dbReference>
<dbReference type="InterPro" id="IPR008969">
    <property type="entry name" value="CarboxyPept-like_regulatory"/>
</dbReference>
<dbReference type="EMBL" id="UINC01018521">
    <property type="protein sequence ID" value="SVA77867.1"/>
    <property type="molecule type" value="Genomic_DNA"/>
</dbReference>
<name>A0A381YMW9_9ZZZZ</name>
<dbReference type="InterPro" id="IPR012910">
    <property type="entry name" value="Plug_dom"/>
</dbReference>
<evidence type="ECO:0000256" key="1">
    <source>
        <dbReference type="ARBA" id="ARBA00022729"/>
    </source>
</evidence>
<dbReference type="PANTHER" id="PTHR30069">
    <property type="entry name" value="TONB-DEPENDENT OUTER MEMBRANE RECEPTOR"/>
    <property type="match status" value="1"/>
</dbReference>
<dbReference type="SUPFAM" id="SSF49464">
    <property type="entry name" value="Carboxypeptidase regulatory domain-like"/>
    <property type="match status" value="1"/>
</dbReference>
<dbReference type="PANTHER" id="PTHR30069:SF29">
    <property type="entry name" value="HEMOGLOBIN AND HEMOGLOBIN-HAPTOGLOBIN-BINDING PROTEIN 1-RELATED"/>
    <property type="match status" value="1"/>
</dbReference>
<protein>
    <recommendedName>
        <fullName evidence="2">TonB-dependent receptor plug domain-containing protein</fullName>
    </recommendedName>
</protein>
<accession>A0A381YMW9</accession>
<evidence type="ECO:0000259" key="2">
    <source>
        <dbReference type="Pfam" id="PF07715"/>
    </source>
</evidence>
<organism evidence="3">
    <name type="scientific">marine metagenome</name>
    <dbReference type="NCBI Taxonomy" id="408172"/>
    <lineage>
        <taxon>unclassified sequences</taxon>
        <taxon>metagenomes</taxon>
        <taxon>ecological metagenomes</taxon>
    </lineage>
</organism>
<sequence length="500" mass="55306">MKRQSPEFDFPRTSYLSLIGPSLRIRNKFKRVKKGIFFVLVFLLSVSLQGQTVTGRVVDAVTGEPLRDANVILEGITLGDATDGDGQFVIEEVPAGDYVLHVTMVGYRRELVSLHVTDSTNESVTVRLTPEPLEGRLVTAEGERGADPRFEFSAPSFELTRRSIEEMSGTLGDALTAVQSLPGILTTDDLSNTFVVPGGSPDQNLILIDGMEMFNPYRRSGMASPFNPRLVSEMRVFTAGFPAMYGDRLSSVLEATTRDGTKERPFAGTVAATTYHTNVILEGKLPYNGSWLVSGRKSYYGTVGRTVAEKLKIGNELAFPTFEDLYAKVALHPKEDQRLEITMLSAYNNMDFLVKPELGEQDSERGTIDGADRMWNQLARIRWHKPLSDIIQFGLYLNGYHYGGKSDFANELVPLDEQEEIPEGFGGEPPLPPPTFGTVDTIRFNHNQTYSFERISLGGWSIINKGDHVMELGGSFDGISATMASALELNEFGQKVREAM</sequence>